<feature type="transmembrane region" description="Helical" evidence="1">
    <location>
        <begin position="94"/>
        <end position="114"/>
    </location>
</feature>
<dbReference type="RefSeq" id="WP_078767964.1">
    <property type="nucleotide sequence ID" value="NZ_FUWW01000004.1"/>
</dbReference>
<dbReference type="InterPro" id="IPR021354">
    <property type="entry name" value="DUF2975"/>
</dbReference>
<keyword evidence="1" id="KW-1133">Transmembrane helix</keyword>
<evidence type="ECO:0000256" key="1">
    <source>
        <dbReference type="SAM" id="Phobius"/>
    </source>
</evidence>
<reference evidence="2 3" key="1">
    <citation type="submission" date="2017-02" db="EMBL/GenBank/DDBJ databases">
        <authorList>
            <person name="Peterson S.W."/>
        </authorList>
    </citation>
    <scope>NUCLEOTIDE SEQUENCE [LARGE SCALE GENOMIC DNA]</scope>
    <source>
        <strain evidence="2 3">ATCC 51222</strain>
    </source>
</reference>
<gene>
    <name evidence="2" type="ORF">SAMN02745114_00461</name>
</gene>
<organism evidence="2 3">
    <name type="scientific">Eubacterium coprostanoligenes</name>
    <dbReference type="NCBI Taxonomy" id="290054"/>
    <lineage>
        <taxon>Bacteria</taxon>
        <taxon>Bacillati</taxon>
        <taxon>Bacillota</taxon>
        <taxon>Clostridia</taxon>
        <taxon>Eubacteriales</taxon>
        <taxon>Eubacteriaceae</taxon>
        <taxon>Eubacterium</taxon>
    </lineage>
</organism>
<evidence type="ECO:0000313" key="3">
    <source>
        <dbReference type="Proteomes" id="UP000190657"/>
    </source>
</evidence>
<dbReference type="AlphaFoldDB" id="A0A1T4KGW0"/>
<feature type="transmembrane region" description="Helical" evidence="1">
    <location>
        <begin position="51"/>
        <end position="74"/>
    </location>
</feature>
<keyword evidence="1" id="KW-0812">Transmembrane</keyword>
<dbReference type="Pfam" id="PF11188">
    <property type="entry name" value="DUF2975"/>
    <property type="match status" value="1"/>
</dbReference>
<keyword evidence="1" id="KW-0472">Membrane</keyword>
<evidence type="ECO:0000313" key="2">
    <source>
        <dbReference type="EMBL" id="SJZ41625.1"/>
    </source>
</evidence>
<evidence type="ECO:0008006" key="4">
    <source>
        <dbReference type="Google" id="ProtNLM"/>
    </source>
</evidence>
<feature type="transmembrane region" description="Helical" evidence="1">
    <location>
        <begin position="12"/>
        <end position="31"/>
    </location>
</feature>
<dbReference type="Proteomes" id="UP000190657">
    <property type="component" value="Unassembled WGS sequence"/>
</dbReference>
<keyword evidence="3" id="KW-1185">Reference proteome</keyword>
<protein>
    <recommendedName>
        <fullName evidence="4">DUF2975 domain-containing protein</fullName>
    </recommendedName>
</protein>
<accession>A0A1T4KGW0</accession>
<proteinExistence type="predicted"/>
<feature type="transmembrane region" description="Helical" evidence="1">
    <location>
        <begin position="120"/>
        <end position="138"/>
    </location>
</feature>
<name>A0A1T4KGW0_9FIRM</name>
<sequence>MYNDKTTIALKVIIKICYFALAVAAIILYMLQFLGMHGTKAIYGVEEKYFVVLYTFLLSLPPGYVALAFIDKLLTVVRKNEVFEIKTTKYLDKISYCCLAASVVSLAAVVASVVLRIDTYVVLFVMLLLAELFMALLLKVVKKIFAKAIELKEENDLTI</sequence>
<dbReference type="OrthoDB" id="1100174at2"/>
<dbReference type="STRING" id="290054.SAMN02745114_00461"/>
<dbReference type="EMBL" id="FUWW01000004">
    <property type="protein sequence ID" value="SJZ41625.1"/>
    <property type="molecule type" value="Genomic_DNA"/>
</dbReference>